<comment type="similarity">
    <text evidence="1 11">Belongs to the short-chain dehydrogenases/reductases (SDR) family.</text>
</comment>
<dbReference type="InterPro" id="IPR020904">
    <property type="entry name" value="Sc_DH/Rdtase_CS"/>
</dbReference>
<dbReference type="RefSeq" id="WP_166099753.1">
    <property type="nucleotide sequence ID" value="NZ_JAADJT010000002.1"/>
</dbReference>
<dbReference type="PRINTS" id="PR00081">
    <property type="entry name" value="GDHRDH"/>
</dbReference>
<dbReference type="Proteomes" id="UP000666369">
    <property type="component" value="Unassembled WGS sequence"/>
</dbReference>
<dbReference type="EC" id="1.1.1.381" evidence="5"/>
<comment type="catalytic activity">
    <reaction evidence="10">
        <text>3-hydroxypropanoate + NADP(+) = 3-oxopropanoate + NADPH + H(+)</text>
        <dbReference type="Rhea" id="RHEA:26438"/>
        <dbReference type="ChEBI" id="CHEBI:15378"/>
        <dbReference type="ChEBI" id="CHEBI:16510"/>
        <dbReference type="ChEBI" id="CHEBI:33190"/>
        <dbReference type="ChEBI" id="CHEBI:57783"/>
        <dbReference type="ChEBI" id="CHEBI:58349"/>
        <dbReference type="EC" id="1.1.1.298"/>
    </reaction>
</comment>
<keyword evidence="13" id="KW-1185">Reference proteome</keyword>
<evidence type="ECO:0000256" key="11">
    <source>
        <dbReference type="RuleBase" id="RU000363"/>
    </source>
</evidence>
<accession>A0ABX0FGY1</accession>
<dbReference type="EMBL" id="JAADJT010000002">
    <property type="protein sequence ID" value="NGZ83752.1"/>
    <property type="molecule type" value="Genomic_DNA"/>
</dbReference>
<comment type="catalytic activity">
    <reaction evidence="3">
        <text>L-allo-threonine + NADP(+) = aminoacetone + CO2 + NADPH</text>
        <dbReference type="Rhea" id="RHEA:43524"/>
        <dbReference type="ChEBI" id="CHEBI:16526"/>
        <dbReference type="ChEBI" id="CHEBI:57783"/>
        <dbReference type="ChEBI" id="CHEBI:58320"/>
        <dbReference type="ChEBI" id="CHEBI:58349"/>
        <dbReference type="ChEBI" id="CHEBI:58585"/>
        <dbReference type="EC" id="1.1.1.381"/>
    </reaction>
</comment>
<evidence type="ECO:0000256" key="4">
    <source>
        <dbReference type="ARBA" id="ARBA00044050"/>
    </source>
</evidence>
<dbReference type="Gene3D" id="3.40.50.720">
    <property type="entry name" value="NAD(P)-binding Rossmann-like Domain"/>
    <property type="match status" value="1"/>
</dbReference>
<evidence type="ECO:0000256" key="1">
    <source>
        <dbReference type="ARBA" id="ARBA00006484"/>
    </source>
</evidence>
<evidence type="ECO:0000256" key="8">
    <source>
        <dbReference type="ARBA" id="ARBA00044349"/>
    </source>
</evidence>
<reference evidence="13" key="2">
    <citation type="submission" date="2023-07" db="EMBL/GenBank/DDBJ databases">
        <title>Duganella aceri sp. nov., isolated from tree sap.</title>
        <authorList>
            <person name="Kim I.S."/>
        </authorList>
    </citation>
    <scope>NUCLEOTIDE SEQUENCE [LARGE SCALE GENOMIC DNA]</scope>
    <source>
        <strain evidence="13">SAP-35</strain>
    </source>
</reference>
<dbReference type="PANTHER" id="PTHR43086:SF3">
    <property type="entry name" value="NADP-DEPENDENT 3-HYDROXY ACID DEHYDROGENASE YDFG"/>
    <property type="match status" value="1"/>
</dbReference>
<dbReference type="PROSITE" id="PS00061">
    <property type="entry name" value="ADH_SHORT"/>
    <property type="match status" value="1"/>
</dbReference>
<keyword evidence="2" id="KW-0560">Oxidoreductase</keyword>
<organism evidence="12 13">
    <name type="scientific">Duganella aceris</name>
    <dbReference type="NCBI Taxonomy" id="2703883"/>
    <lineage>
        <taxon>Bacteria</taxon>
        <taxon>Pseudomonadati</taxon>
        <taxon>Pseudomonadota</taxon>
        <taxon>Betaproteobacteria</taxon>
        <taxon>Burkholderiales</taxon>
        <taxon>Oxalobacteraceae</taxon>
        <taxon>Telluria group</taxon>
        <taxon>Duganella</taxon>
    </lineage>
</organism>
<evidence type="ECO:0000256" key="9">
    <source>
        <dbReference type="ARBA" id="ARBA00045650"/>
    </source>
</evidence>
<dbReference type="EC" id="1.1.1.298" evidence="4"/>
<proteinExistence type="inferred from homology"/>
<name>A0ABX0FGY1_9BURK</name>
<evidence type="ECO:0000313" key="13">
    <source>
        <dbReference type="Proteomes" id="UP000666369"/>
    </source>
</evidence>
<evidence type="ECO:0000256" key="10">
    <source>
        <dbReference type="ARBA" id="ARBA00047274"/>
    </source>
</evidence>
<evidence type="ECO:0000256" key="2">
    <source>
        <dbReference type="ARBA" id="ARBA00023002"/>
    </source>
</evidence>
<comment type="caution">
    <text evidence="12">The sequence shown here is derived from an EMBL/GenBank/DDBJ whole genome shotgun (WGS) entry which is preliminary data.</text>
</comment>
<evidence type="ECO:0000313" key="12">
    <source>
        <dbReference type="EMBL" id="NGZ83752.1"/>
    </source>
</evidence>
<dbReference type="PANTHER" id="PTHR43086">
    <property type="entry name" value="VERY-LONG-CHAIN 3-OXOOACYL-COA REDUCTASE"/>
    <property type="match status" value="1"/>
</dbReference>
<dbReference type="PIRSF" id="PIRSF000126">
    <property type="entry name" value="11-beta-HSD1"/>
    <property type="match status" value="1"/>
</dbReference>
<dbReference type="Pfam" id="PF00106">
    <property type="entry name" value="adh_short"/>
    <property type="match status" value="1"/>
</dbReference>
<protein>
    <recommendedName>
        <fullName evidence="6">NADP-dependent 3-hydroxy acid dehydrogenase YdfG</fullName>
        <ecNumber evidence="4">1.1.1.298</ecNumber>
        <ecNumber evidence="5">1.1.1.381</ecNumber>
    </recommendedName>
    <alternativeName>
        <fullName evidence="8">L-allo-threonine dehydrogenase</fullName>
    </alternativeName>
    <alternativeName>
        <fullName evidence="7">Malonic semialdehyde reductase</fullName>
    </alternativeName>
</protein>
<dbReference type="InterPro" id="IPR002347">
    <property type="entry name" value="SDR_fam"/>
</dbReference>
<sequence length="266" mass="27798">MNQANNRNIAVVTGAAGGVGKAYSLGLARRGYDLLLVGRTQATLQTLADEIVAATGRSVEIAALDLADAAQLAQLVQRLGADSSITLLANLAGVAQFSPFTQISGGKIAQTIAVNISAFTQLCHAVAPRFAAAGKGTIVNFASVLAFRPWAEFNVYNASKAYVVALSQSLQAELQEKGVLVQVVAPPATATPFWLQAGFSHENLPAKAVMKADDLVAAALIGLDKGEQWVLPSLSDSAVWDAFQDSRVNLVKGMMNGTVAERYIAA</sequence>
<gene>
    <name evidence="12" type="ORF">GW587_05695</name>
</gene>
<comment type="function">
    <text evidence="9">NADP-dependent dehydrogenase with broad substrate specificity acting on 3-hydroxy acids. Catalyzes the NADP-dependent oxidation of L-allo-threonine to L-2-amino-3-keto-butyrate, which is spontaneously decarboxylated into aminoacetone. Also acts on D-threonine, L-serine, D-serine, D-3-hydroxyisobutyrate, L-3-hydroxyisobutyrate, D-glycerate and L-glycerate. Able to catalyze the reduction of the malonic semialdehyde to 3-hydroxypropionic acid. YdfG is apparently supplementing RutE, the presumed malonic semialdehyde reductase involved in pyrimidine degradation since both are able to detoxify malonic semialdehyde.</text>
</comment>
<dbReference type="SUPFAM" id="SSF51735">
    <property type="entry name" value="NAD(P)-binding Rossmann-fold domains"/>
    <property type="match status" value="1"/>
</dbReference>
<reference evidence="12 13" key="1">
    <citation type="submission" date="2020-01" db="EMBL/GenBank/DDBJ databases">
        <authorList>
            <person name="Lee S.D."/>
        </authorList>
    </citation>
    <scope>NUCLEOTIDE SEQUENCE [LARGE SCALE GENOMIC DNA]</scope>
    <source>
        <strain evidence="12 13">SAP-35</strain>
    </source>
</reference>
<evidence type="ECO:0000256" key="7">
    <source>
        <dbReference type="ARBA" id="ARBA00044271"/>
    </source>
</evidence>
<dbReference type="InterPro" id="IPR036291">
    <property type="entry name" value="NAD(P)-bd_dom_sf"/>
</dbReference>
<evidence type="ECO:0000256" key="6">
    <source>
        <dbReference type="ARBA" id="ARBA00044065"/>
    </source>
</evidence>
<evidence type="ECO:0000256" key="3">
    <source>
        <dbReference type="ARBA" id="ARBA00043812"/>
    </source>
</evidence>
<evidence type="ECO:0000256" key="5">
    <source>
        <dbReference type="ARBA" id="ARBA00044059"/>
    </source>
</evidence>
<dbReference type="PRINTS" id="PR00080">
    <property type="entry name" value="SDRFAMILY"/>
</dbReference>